<evidence type="ECO:0000313" key="2">
    <source>
        <dbReference type="EMBL" id="TCD10509.1"/>
    </source>
</evidence>
<organism evidence="2 3">
    <name type="scientific">Pedobacter frigidisoli</name>
    <dbReference type="NCBI Taxonomy" id="2530455"/>
    <lineage>
        <taxon>Bacteria</taxon>
        <taxon>Pseudomonadati</taxon>
        <taxon>Bacteroidota</taxon>
        <taxon>Sphingobacteriia</taxon>
        <taxon>Sphingobacteriales</taxon>
        <taxon>Sphingobacteriaceae</taxon>
        <taxon>Pedobacter</taxon>
    </lineage>
</organism>
<name>A0A4R0P5B1_9SPHI</name>
<keyword evidence="3" id="KW-1185">Reference proteome</keyword>
<feature type="transmembrane region" description="Helical" evidence="1">
    <location>
        <begin position="20"/>
        <end position="42"/>
    </location>
</feature>
<feature type="transmembrane region" description="Helical" evidence="1">
    <location>
        <begin position="86"/>
        <end position="108"/>
    </location>
</feature>
<dbReference type="OrthoDB" id="9955050at2"/>
<reference evidence="2 3" key="1">
    <citation type="submission" date="2019-02" db="EMBL/GenBank/DDBJ databases">
        <title>Pedobacter sp. RP-3-11 sp. nov., isolated from Arctic soil.</title>
        <authorList>
            <person name="Dahal R.H."/>
        </authorList>
    </citation>
    <scope>NUCLEOTIDE SEQUENCE [LARGE SCALE GENOMIC DNA]</scope>
    <source>
        <strain evidence="2 3">RP-3-11</strain>
    </source>
</reference>
<proteinExistence type="predicted"/>
<dbReference type="EMBL" id="SJSN01000006">
    <property type="protein sequence ID" value="TCD10509.1"/>
    <property type="molecule type" value="Genomic_DNA"/>
</dbReference>
<feature type="transmembrane region" description="Helical" evidence="1">
    <location>
        <begin position="54"/>
        <end position="74"/>
    </location>
</feature>
<keyword evidence="1" id="KW-0472">Membrane</keyword>
<gene>
    <name evidence="2" type="ORF">EZ449_09180</name>
</gene>
<keyword evidence="1" id="KW-1133">Transmembrane helix</keyword>
<evidence type="ECO:0000313" key="3">
    <source>
        <dbReference type="Proteomes" id="UP000291485"/>
    </source>
</evidence>
<protein>
    <submittedName>
        <fullName evidence="2">Uncharacterized protein</fullName>
    </submittedName>
</protein>
<dbReference type="Proteomes" id="UP000291485">
    <property type="component" value="Unassembled WGS sequence"/>
</dbReference>
<dbReference type="AlphaFoldDB" id="A0A4R0P5B1"/>
<evidence type="ECO:0000256" key="1">
    <source>
        <dbReference type="SAM" id="Phobius"/>
    </source>
</evidence>
<keyword evidence="1" id="KW-0812">Transmembrane</keyword>
<sequence>MKKLPNKLKWFWRINYAITIYKVVVMVICVLDLTGLANPFIIKVYNVLTFNDSLFLLALFTEWVQFPVCLLVTLIDRNERIKISNYFYLALLIFLSLASWFVSFFLVAQLGDI</sequence>
<accession>A0A4R0P5B1</accession>
<dbReference type="RefSeq" id="WP_131557929.1">
    <property type="nucleotide sequence ID" value="NZ_SJSN01000006.1"/>
</dbReference>
<comment type="caution">
    <text evidence="2">The sequence shown here is derived from an EMBL/GenBank/DDBJ whole genome shotgun (WGS) entry which is preliminary data.</text>
</comment>